<feature type="transmembrane region" description="Helical" evidence="1">
    <location>
        <begin position="196"/>
        <end position="215"/>
    </location>
</feature>
<keyword evidence="3" id="KW-1185">Reference proteome</keyword>
<protein>
    <submittedName>
        <fullName evidence="2">Multidrug resistance efflux transporter family protein</fullName>
    </submittedName>
</protein>
<feature type="transmembrane region" description="Helical" evidence="1">
    <location>
        <begin position="99"/>
        <end position="119"/>
    </location>
</feature>
<feature type="transmembrane region" description="Helical" evidence="1">
    <location>
        <begin position="227"/>
        <end position="245"/>
    </location>
</feature>
<evidence type="ECO:0000256" key="1">
    <source>
        <dbReference type="SAM" id="Phobius"/>
    </source>
</evidence>
<dbReference type="KEGG" id="pej:FYC62_08930"/>
<feature type="transmembrane region" description="Helical" evidence="1">
    <location>
        <begin position="131"/>
        <end position="148"/>
    </location>
</feature>
<dbReference type="Proteomes" id="UP000323653">
    <property type="component" value="Chromosome"/>
</dbReference>
<accession>A0A5C0VJ09</accession>
<sequence length="312" mass="33475">MSHPLKAILFGLLSALFFSATYILNKSMASAGGDFLWSACLRYIITLPIILMVALLSKGGKTMFKAVFNNPLPWLLWGSVGFGLFYIALTAAASFSPAWLVAGTFQTTIIAGLLLSPLIYKDERKIIPKKAFIATCIILLGVIISQIGEVKSSSLLYILIGALLVMFSAFMFPLGNRMILLFQEKEHIKLNAIQRVAGMTLGSMPLWLIVAAIAYFRSGAPSSSEVVQSGIIALSSGVIATVLFFKATEMAGSNTSILGAVEATQSAEIGITLMLELLFLNGKAPSTLSILGMILITLGMLYYTKISSAKSH</sequence>
<feature type="transmembrane region" description="Helical" evidence="1">
    <location>
        <begin position="257"/>
        <end position="280"/>
    </location>
</feature>
<organism evidence="2 3">
    <name type="scientific">Pedobacter aquae</name>
    <dbReference type="NCBI Taxonomy" id="2605747"/>
    <lineage>
        <taxon>Bacteria</taxon>
        <taxon>Pseudomonadati</taxon>
        <taxon>Bacteroidota</taxon>
        <taxon>Sphingobacteriia</taxon>
        <taxon>Sphingobacteriales</taxon>
        <taxon>Sphingobacteriaceae</taxon>
        <taxon>Pedobacter</taxon>
    </lineage>
</organism>
<feature type="transmembrane region" description="Helical" evidence="1">
    <location>
        <begin position="74"/>
        <end position="93"/>
    </location>
</feature>
<evidence type="ECO:0000313" key="2">
    <source>
        <dbReference type="EMBL" id="QEK51763.1"/>
    </source>
</evidence>
<dbReference type="EMBL" id="CP043329">
    <property type="protein sequence ID" value="QEK51763.1"/>
    <property type="molecule type" value="Genomic_DNA"/>
</dbReference>
<evidence type="ECO:0000313" key="3">
    <source>
        <dbReference type="Proteomes" id="UP000323653"/>
    </source>
</evidence>
<keyword evidence="1" id="KW-1133">Transmembrane helix</keyword>
<reference evidence="2 3" key="1">
    <citation type="submission" date="2019-08" db="EMBL/GenBank/DDBJ databases">
        <title>Pedobacter sp. nov., isolated from Han river, South Korea.</title>
        <authorList>
            <person name="Lee D.-H."/>
            <person name="Kim Y.-S."/>
            <person name="Hwang E.-M."/>
            <person name="Le Tran T.C."/>
            <person name="Cha C.-J."/>
        </authorList>
    </citation>
    <scope>NUCLEOTIDE SEQUENCE [LARGE SCALE GENOMIC DNA]</scope>
    <source>
        <strain evidence="2 3">CJ43</strain>
    </source>
</reference>
<dbReference type="AlphaFoldDB" id="A0A5C0VJ09"/>
<name>A0A5C0VJ09_9SPHI</name>
<dbReference type="RefSeq" id="WP_149074696.1">
    <property type="nucleotide sequence ID" value="NZ_CP043329.1"/>
</dbReference>
<feature type="transmembrane region" description="Helical" evidence="1">
    <location>
        <begin position="154"/>
        <end position="175"/>
    </location>
</feature>
<feature type="transmembrane region" description="Helical" evidence="1">
    <location>
        <begin position="286"/>
        <end position="304"/>
    </location>
</feature>
<keyword evidence="1" id="KW-0812">Transmembrane</keyword>
<gene>
    <name evidence="2" type="ORF">FYC62_08930</name>
</gene>
<keyword evidence="1" id="KW-0472">Membrane</keyword>
<dbReference type="Pfam" id="PF13536">
    <property type="entry name" value="EmrE"/>
    <property type="match status" value="1"/>
</dbReference>
<feature type="transmembrane region" description="Helical" evidence="1">
    <location>
        <begin position="35"/>
        <end position="54"/>
    </location>
</feature>
<proteinExistence type="predicted"/>
<dbReference type="InterPro" id="IPR032713">
    <property type="entry name" value="EmrE"/>
</dbReference>